<protein>
    <submittedName>
        <fullName evidence="1">Uncharacterized protein</fullName>
    </submittedName>
</protein>
<dbReference type="EMBL" id="VBSP01000002">
    <property type="protein sequence ID" value="TLQ49295.1"/>
    <property type="molecule type" value="Genomic_DNA"/>
</dbReference>
<organism evidence="1 2">
    <name type="scientific">Ruoffia tabacinasalis</name>
    <dbReference type="NCBI Taxonomy" id="87458"/>
    <lineage>
        <taxon>Bacteria</taxon>
        <taxon>Bacillati</taxon>
        <taxon>Bacillota</taxon>
        <taxon>Bacilli</taxon>
        <taxon>Lactobacillales</taxon>
        <taxon>Aerococcaceae</taxon>
        <taxon>Ruoffia</taxon>
    </lineage>
</organism>
<evidence type="ECO:0000313" key="1">
    <source>
        <dbReference type="EMBL" id="TLQ49295.1"/>
    </source>
</evidence>
<dbReference type="OrthoDB" id="1975547at2"/>
<dbReference type="Proteomes" id="UP000306420">
    <property type="component" value="Unassembled WGS sequence"/>
</dbReference>
<reference evidence="1 2" key="1">
    <citation type="submission" date="2019-05" db="EMBL/GenBank/DDBJ databases">
        <title>The metagenome of a microbial culture collection derived from dairy environment covers the genomic content of the human microbiome.</title>
        <authorList>
            <person name="Roder T."/>
            <person name="Wuthrich D."/>
            <person name="Sattari Z."/>
            <person name="Von Ah U."/>
            <person name="Bar C."/>
            <person name="Ronchi F."/>
            <person name="Macpherson A.J."/>
            <person name="Ganal-Vonarburg S.C."/>
            <person name="Bruggmann R."/>
            <person name="Vergeres G."/>
        </authorList>
    </citation>
    <scope>NUCLEOTIDE SEQUENCE [LARGE SCALE GENOMIC DNA]</scope>
    <source>
        <strain evidence="1 2">FAM 24227</strain>
    </source>
</reference>
<gene>
    <name evidence="1" type="ORF">FEZ33_01290</name>
</gene>
<evidence type="ECO:0000313" key="2">
    <source>
        <dbReference type="Proteomes" id="UP000306420"/>
    </source>
</evidence>
<accession>A0A5R9EJW2</accession>
<dbReference type="RefSeq" id="WP_138403577.1">
    <property type="nucleotide sequence ID" value="NZ_VBSP01000002.1"/>
</dbReference>
<proteinExistence type="predicted"/>
<comment type="caution">
    <text evidence="1">The sequence shown here is derived from an EMBL/GenBank/DDBJ whole genome shotgun (WGS) entry which is preliminary data.</text>
</comment>
<name>A0A5R9EJW2_9LACT</name>
<sequence length="97" mass="11213">MKKLRHQLRNKPVELTPKQIEKLKAEAASKAAEVVNLIPLLVLKDKFGFGKVRLERYLKHYQEAIEAFNQGYLDLNDVKEVLLTEVKIAFYEEGVSE</sequence>
<dbReference type="AlphaFoldDB" id="A0A5R9EJW2"/>